<sequence length="98" mass="10857">MNKNQTRTILAAMLLLSPAAAWAQQEEDDTLPALWDLHSCIDYATRNNITIRQSRLETESAEVDLKTAKAALFPSVFFSTGHSLINRPFQKSGGPDIP</sequence>
<reference evidence="2" key="1">
    <citation type="submission" date="2020-10" db="EMBL/GenBank/DDBJ databases">
        <authorList>
            <person name="Gilroy R."/>
        </authorList>
    </citation>
    <scope>NUCLEOTIDE SEQUENCE</scope>
    <source>
        <strain evidence="2">20514</strain>
    </source>
</reference>
<reference evidence="2" key="2">
    <citation type="journal article" date="2021" name="PeerJ">
        <title>Extensive microbial diversity within the chicken gut microbiome revealed by metagenomics and culture.</title>
        <authorList>
            <person name="Gilroy R."/>
            <person name="Ravi A."/>
            <person name="Getino M."/>
            <person name="Pursley I."/>
            <person name="Horton D.L."/>
            <person name="Alikhan N.F."/>
            <person name="Baker D."/>
            <person name="Gharbi K."/>
            <person name="Hall N."/>
            <person name="Watson M."/>
            <person name="Adriaenssens E.M."/>
            <person name="Foster-Nyarko E."/>
            <person name="Jarju S."/>
            <person name="Secka A."/>
            <person name="Antonio M."/>
            <person name="Oren A."/>
            <person name="Chaudhuri R.R."/>
            <person name="La Ragione R."/>
            <person name="Hildebrand F."/>
            <person name="Pallen M.J."/>
        </authorList>
    </citation>
    <scope>NUCLEOTIDE SEQUENCE</scope>
    <source>
        <strain evidence="2">20514</strain>
    </source>
</reference>
<proteinExistence type="predicted"/>
<feature type="chain" id="PRO_5039111018" description="Outer membrane efflux protein" evidence="1">
    <location>
        <begin position="24"/>
        <end position="98"/>
    </location>
</feature>
<feature type="signal peptide" evidence="1">
    <location>
        <begin position="1"/>
        <end position="23"/>
    </location>
</feature>
<gene>
    <name evidence="2" type="ORF">IAC29_03050</name>
</gene>
<evidence type="ECO:0000313" key="3">
    <source>
        <dbReference type="Proteomes" id="UP000810252"/>
    </source>
</evidence>
<evidence type="ECO:0000256" key="1">
    <source>
        <dbReference type="SAM" id="SignalP"/>
    </source>
</evidence>
<evidence type="ECO:0008006" key="4">
    <source>
        <dbReference type="Google" id="ProtNLM"/>
    </source>
</evidence>
<dbReference type="SUPFAM" id="SSF56954">
    <property type="entry name" value="Outer membrane efflux proteins (OEP)"/>
    <property type="match status" value="1"/>
</dbReference>
<dbReference type="EMBL" id="JADIMQ010000046">
    <property type="protein sequence ID" value="MBO8448233.1"/>
    <property type="molecule type" value="Genomic_DNA"/>
</dbReference>
<keyword evidence="1" id="KW-0732">Signal</keyword>
<evidence type="ECO:0000313" key="2">
    <source>
        <dbReference type="EMBL" id="MBO8448233.1"/>
    </source>
</evidence>
<name>A0A9D9HFH0_9BACT</name>
<accession>A0A9D9HFH0</accession>
<dbReference type="AlphaFoldDB" id="A0A9D9HFH0"/>
<dbReference type="Proteomes" id="UP000810252">
    <property type="component" value="Unassembled WGS sequence"/>
</dbReference>
<organism evidence="2 3">
    <name type="scientific">Candidatus Cryptobacteroides merdigallinarum</name>
    <dbReference type="NCBI Taxonomy" id="2840770"/>
    <lineage>
        <taxon>Bacteria</taxon>
        <taxon>Pseudomonadati</taxon>
        <taxon>Bacteroidota</taxon>
        <taxon>Bacteroidia</taxon>
        <taxon>Bacteroidales</taxon>
        <taxon>Candidatus Cryptobacteroides</taxon>
    </lineage>
</organism>
<protein>
    <recommendedName>
        <fullName evidence="4">Outer membrane efflux protein</fullName>
    </recommendedName>
</protein>
<dbReference type="Gene3D" id="1.20.1600.10">
    <property type="entry name" value="Outer membrane efflux proteins (OEP)"/>
    <property type="match status" value="1"/>
</dbReference>
<comment type="caution">
    <text evidence="2">The sequence shown here is derived from an EMBL/GenBank/DDBJ whole genome shotgun (WGS) entry which is preliminary data.</text>
</comment>